<sequence length="177" mass="18361">MRPTIQARRVGRRGRSKKTQAAEKETKERKASYESGFWEARSHAAAAAAAADALIPSTPHSKHWQDSVVGCGAGPGRGARGAGDGGGRLQRCARAHHSPVAALFAQKITNKQIEGNVKKCANNSANTSERFKGRVRIARGDARGGGGGGGGIPVSLAPPAPAAAGSPRDIPGTRRRK</sequence>
<comment type="caution">
    <text evidence="2">The sequence shown here is derived from an EMBL/GenBank/DDBJ whole genome shotgun (WGS) entry which is preliminary data.</text>
</comment>
<gene>
    <name evidence="2" type="ORF">PLXY2_LOCUS6350</name>
</gene>
<evidence type="ECO:0000256" key="1">
    <source>
        <dbReference type="SAM" id="MobiDB-lite"/>
    </source>
</evidence>
<dbReference type="Proteomes" id="UP000653454">
    <property type="component" value="Unassembled WGS sequence"/>
</dbReference>
<feature type="compositionally biased region" description="Basic and acidic residues" evidence="1">
    <location>
        <begin position="20"/>
        <end position="32"/>
    </location>
</feature>
<keyword evidence="3" id="KW-1185">Reference proteome</keyword>
<feature type="region of interest" description="Disordered" evidence="1">
    <location>
        <begin position="58"/>
        <end position="90"/>
    </location>
</feature>
<name>A0A8S4EQ19_PLUXY</name>
<protein>
    <submittedName>
        <fullName evidence="2">(diamondback moth) hypothetical protein</fullName>
    </submittedName>
</protein>
<proteinExistence type="predicted"/>
<feature type="compositionally biased region" description="Basic residues" evidence="1">
    <location>
        <begin position="9"/>
        <end position="18"/>
    </location>
</feature>
<reference evidence="2" key="1">
    <citation type="submission" date="2020-11" db="EMBL/GenBank/DDBJ databases">
        <authorList>
            <person name="Whiteford S."/>
        </authorList>
    </citation>
    <scope>NUCLEOTIDE SEQUENCE</scope>
</reference>
<organism evidence="2 3">
    <name type="scientific">Plutella xylostella</name>
    <name type="common">Diamondback moth</name>
    <name type="synonym">Plutella maculipennis</name>
    <dbReference type="NCBI Taxonomy" id="51655"/>
    <lineage>
        <taxon>Eukaryota</taxon>
        <taxon>Metazoa</taxon>
        <taxon>Ecdysozoa</taxon>
        <taxon>Arthropoda</taxon>
        <taxon>Hexapoda</taxon>
        <taxon>Insecta</taxon>
        <taxon>Pterygota</taxon>
        <taxon>Neoptera</taxon>
        <taxon>Endopterygota</taxon>
        <taxon>Lepidoptera</taxon>
        <taxon>Glossata</taxon>
        <taxon>Ditrysia</taxon>
        <taxon>Yponomeutoidea</taxon>
        <taxon>Plutellidae</taxon>
        <taxon>Plutella</taxon>
    </lineage>
</organism>
<feature type="region of interest" description="Disordered" evidence="1">
    <location>
        <begin position="1"/>
        <end position="32"/>
    </location>
</feature>
<accession>A0A8S4EQ19</accession>
<evidence type="ECO:0000313" key="3">
    <source>
        <dbReference type="Proteomes" id="UP000653454"/>
    </source>
</evidence>
<evidence type="ECO:0000313" key="2">
    <source>
        <dbReference type="EMBL" id="CAG9117585.1"/>
    </source>
</evidence>
<dbReference type="EMBL" id="CAJHNJ030000020">
    <property type="protein sequence ID" value="CAG9117585.1"/>
    <property type="molecule type" value="Genomic_DNA"/>
</dbReference>
<dbReference type="AlphaFoldDB" id="A0A8S4EQ19"/>
<feature type="compositionally biased region" description="Gly residues" evidence="1">
    <location>
        <begin position="143"/>
        <end position="152"/>
    </location>
</feature>
<feature type="compositionally biased region" description="Gly residues" evidence="1">
    <location>
        <begin position="71"/>
        <end position="88"/>
    </location>
</feature>
<feature type="region of interest" description="Disordered" evidence="1">
    <location>
        <begin position="136"/>
        <end position="177"/>
    </location>
</feature>